<dbReference type="AlphaFoldDB" id="A0AAV2CDJ7"/>
<dbReference type="InterPro" id="IPR025558">
    <property type="entry name" value="DUF4283"/>
</dbReference>
<evidence type="ECO:0000313" key="3">
    <source>
        <dbReference type="Proteomes" id="UP001497516"/>
    </source>
</evidence>
<evidence type="ECO:0000313" key="2">
    <source>
        <dbReference type="EMBL" id="CAL1354565.1"/>
    </source>
</evidence>
<name>A0AAV2CDJ7_9ROSI</name>
<gene>
    <name evidence="2" type="ORF">LTRI10_LOCUS2366</name>
</gene>
<protein>
    <recommendedName>
        <fullName evidence="1">DUF4283 domain-containing protein</fullName>
    </recommendedName>
</protein>
<dbReference type="Pfam" id="PF14111">
    <property type="entry name" value="DUF4283"/>
    <property type="match status" value="1"/>
</dbReference>
<feature type="domain" description="DUF4283" evidence="1">
    <location>
        <begin position="52"/>
        <end position="122"/>
    </location>
</feature>
<dbReference type="Proteomes" id="UP001497516">
    <property type="component" value="Chromosome 1"/>
</dbReference>
<sequence>MNYPLYPMDINRSRVPNKTKRGEHPHTIFCKRQRWSPKPFIFRRQGNGYVAGKMLTENKVALAKATGATRYAWGGYGEMNVQPTDSQNIFLFTFNNEETRERIWRDKPWSLSNTLTAIEKYNGRGNPKDILMEKLTMWVQIHGLHQNQQSEQNMVSVGNAVKIVGF</sequence>
<evidence type="ECO:0000259" key="1">
    <source>
        <dbReference type="Pfam" id="PF14111"/>
    </source>
</evidence>
<proteinExistence type="predicted"/>
<accession>A0AAV2CDJ7</accession>
<keyword evidence="3" id="KW-1185">Reference proteome</keyword>
<organism evidence="2 3">
    <name type="scientific">Linum trigynum</name>
    <dbReference type="NCBI Taxonomy" id="586398"/>
    <lineage>
        <taxon>Eukaryota</taxon>
        <taxon>Viridiplantae</taxon>
        <taxon>Streptophyta</taxon>
        <taxon>Embryophyta</taxon>
        <taxon>Tracheophyta</taxon>
        <taxon>Spermatophyta</taxon>
        <taxon>Magnoliopsida</taxon>
        <taxon>eudicotyledons</taxon>
        <taxon>Gunneridae</taxon>
        <taxon>Pentapetalae</taxon>
        <taxon>rosids</taxon>
        <taxon>fabids</taxon>
        <taxon>Malpighiales</taxon>
        <taxon>Linaceae</taxon>
        <taxon>Linum</taxon>
    </lineage>
</organism>
<dbReference type="EMBL" id="OZ034813">
    <property type="protein sequence ID" value="CAL1354565.1"/>
    <property type="molecule type" value="Genomic_DNA"/>
</dbReference>
<reference evidence="2 3" key="1">
    <citation type="submission" date="2024-04" db="EMBL/GenBank/DDBJ databases">
        <authorList>
            <person name="Fracassetti M."/>
        </authorList>
    </citation>
    <scope>NUCLEOTIDE SEQUENCE [LARGE SCALE GENOMIC DNA]</scope>
</reference>